<reference evidence="2" key="1">
    <citation type="journal article" date="2019" name="MBio">
        <title>Virus Genomes from Deep Sea Sediments Expand the Ocean Megavirome and Support Independent Origins of Viral Gigantism.</title>
        <authorList>
            <person name="Backstrom D."/>
            <person name="Yutin N."/>
            <person name="Jorgensen S.L."/>
            <person name="Dharamshi J."/>
            <person name="Homa F."/>
            <person name="Zaremba-Niedwiedzka K."/>
            <person name="Spang A."/>
            <person name="Wolf Y.I."/>
            <person name="Koonin E.V."/>
            <person name="Ettema T.J."/>
        </authorList>
    </citation>
    <scope>NUCLEOTIDE SEQUENCE</scope>
</reference>
<keyword evidence="1" id="KW-1133">Transmembrane helix</keyword>
<keyword evidence="1" id="KW-0472">Membrane</keyword>
<sequence>MEKEQHRFLPDPALMGIMTIILIIIVIVIWVSISSVTLHKQPASVVADAPIPLTIDDPIGASTNGIYTLSDDGDFFTDSASCKLASNTQWSHLQCTCIVPFFGDKCTRESYNSTYFAVGNPTTSDVTFDVLSSPVVDSLSFPTDSISCTGECDMDPLCTGIIFRSTCTLLTGDVIVNTGAMIPYSMDIDSTLYLKTDDRHLIFTDRVFVYTGTLPARYYLRTGVFSSSAGQMIPIFQGDIINLSFFPVKQLNVSTLTGVYSENEITQDMLNQISQGIILPGIILVQPNVVDLPDFSQFSSLWVAYIAQV</sequence>
<keyword evidence="1" id="KW-0812">Transmembrane</keyword>
<evidence type="ECO:0000313" key="2">
    <source>
        <dbReference type="EMBL" id="QBK92978.1"/>
    </source>
</evidence>
<accession>A0A481ZAP0</accession>
<name>A0A481ZAP0_9VIRU</name>
<proteinExistence type="predicted"/>
<protein>
    <recommendedName>
        <fullName evidence="3">EGF-like domain-containing protein</fullName>
    </recommendedName>
</protein>
<gene>
    <name evidence="2" type="ORF">LCPAC403_01120</name>
</gene>
<evidence type="ECO:0000256" key="1">
    <source>
        <dbReference type="SAM" id="Phobius"/>
    </source>
</evidence>
<feature type="transmembrane region" description="Helical" evidence="1">
    <location>
        <begin position="12"/>
        <end position="33"/>
    </location>
</feature>
<organism evidence="2">
    <name type="scientific">Pithovirus LCPAC403</name>
    <dbReference type="NCBI Taxonomy" id="2506596"/>
    <lineage>
        <taxon>Viruses</taxon>
        <taxon>Pithoviruses</taxon>
    </lineage>
</organism>
<evidence type="ECO:0008006" key="3">
    <source>
        <dbReference type="Google" id="ProtNLM"/>
    </source>
</evidence>
<dbReference type="EMBL" id="MK500588">
    <property type="protein sequence ID" value="QBK92978.1"/>
    <property type="molecule type" value="Genomic_DNA"/>
</dbReference>